<comment type="subcellular location">
    <subcellularLocation>
        <location evidence="1">Cell envelope</location>
    </subcellularLocation>
</comment>
<evidence type="ECO:0000256" key="2">
    <source>
        <dbReference type="ARBA" id="ARBA00005989"/>
    </source>
</evidence>
<dbReference type="EMBL" id="FNVU01000020">
    <property type="protein sequence ID" value="SEG89082.1"/>
    <property type="molecule type" value="Genomic_DNA"/>
</dbReference>
<dbReference type="AlphaFoldDB" id="A0A1H6DUM1"/>
<name>A0A1H6DUM1_9ACTN</name>
<dbReference type="GO" id="GO:0030313">
    <property type="term" value="C:cell envelope"/>
    <property type="evidence" value="ECO:0007669"/>
    <property type="project" value="UniProtKB-SubCell"/>
</dbReference>
<keyword evidence="7" id="KW-1185">Reference proteome</keyword>
<gene>
    <name evidence="6" type="ORF">SAMN05216223_1201</name>
</gene>
<feature type="non-terminal residue" evidence="6">
    <location>
        <position position="356"/>
    </location>
</feature>
<dbReference type="Pfam" id="PF09375">
    <property type="entry name" value="Peptidase_M75"/>
    <property type="match status" value="1"/>
</dbReference>
<feature type="compositionally biased region" description="Low complexity" evidence="4">
    <location>
        <begin position="65"/>
        <end position="98"/>
    </location>
</feature>
<accession>A0A1H6DUM1</accession>
<dbReference type="CDD" id="cd14656">
    <property type="entry name" value="Imelysin-like_EfeO"/>
    <property type="match status" value="1"/>
</dbReference>
<organism evidence="6 7">
    <name type="scientific">Actinacidiphila yanglinensis</name>
    <dbReference type="NCBI Taxonomy" id="310779"/>
    <lineage>
        <taxon>Bacteria</taxon>
        <taxon>Bacillati</taxon>
        <taxon>Actinomycetota</taxon>
        <taxon>Actinomycetes</taxon>
        <taxon>Kitasatosporales</taxon>
        <taxon>Streptomycetaceae</taxon>
        <taxon>Actinacidiphila</taxon>
    </lineage>
</organism>
<dbReference type="InterPro" id="IPR038352">
    <property type="entry name" value="Imelysin_sf"/>
</dbReference>
<evidence type="ECO:0000256" key="1">
    <source>
        <dbReference type="ARBA" id="ARBA00004196"/>
    </source>
</evidence>
<evidence type="ECO:0000313" key="6">
    <source>
        <dbReference type="EMBL" id="SEG89082.1"/>
    </source>
</evidence>
<dbReference type="Proteomes" id="UP000236754">
    <property type="component" value="Unassembled WGS sequence"/>
</dbReference>
<feature type="region of interest" description="Disordered" evidence="4">
    <location>
        <begin position="1"/>
        <end position="108"/>
    </location>
</feature>
<evidence type="ECO:0000259" key="5">
    <source>
        <dbReference type="Pfam" id="PF09375"/>
    </source>
</evidence>
<dbReference type="Gene3D" id="1.20.1420.20">
    <property type="entry name" value="M75 peptidase, HXXE motif"/>
    <property type="match status" value="1"/>
</dbReference>
<dbReference type="RefSeq" id="WP_235032506.1">
    <property type="nucleotide sequence ID" value="NZ_FNVU01000020.1"/>
</dbReference>
<comment type="similarity">
    <text evidence="2">Belongs to the EfeM/EfeO family.</text>
</comment>
<feature type="compositionally biased region" description="Low complexity" evidence="4">
    <location>
        <begin position="25"/>
        <end position="41"/>
    </location>
</feature>
<dbReference type="PANTHER" id="PTHR39192">
    <property type="entry name" value="IRON UPTAKE SYSTEM COMPONENT EFEO"/>
    <property type="match status" value="1"/>
</dbReference>
<feature type="compositionally biased region" description="Basic and acidic residues" evidence="4">
    <location>
        <begin position="49"/>
        <end position="58"/>
    </location>
</feature>
<evidence type="ECO:0000256" key="4">
    <source>
        <dbReference type="SAM" id="MobiDB-lite"/>
    </source>
</evidence>
<evidence type="ECO:0000256" key="3">
    <source>
        <dbReference type="ARBA" id="ARBA00022729"/>
    </source>
</evidence>
<dbReference type="InterPro" id="IPR018976">
    <property type="entry name" value="Imelysin-like"/>
</dbReference>
<dbReference type="InterPro" id="IPR050894">
    <property type="entry name" value="EfeM/EfeO_iron_uptake"/>
</dbReference>
<protein>
    <submittedName>
        <fullName evidence="6">Iron uptake system component EfeO</fullName>
    </submittedName>
</protein>
<sequence length="356" mass="36557">MPAEPAPEPARTADLSAGRDDDAPEGGATADDTAAAPPDRIAAGEDPDVPQRDPKAAQDPEGTESTESADTTDAPDPAPASEASGTTNAPTDTTPAPDSRAVRPRRGARGWTAAGAAVAVAAAITAGVLATGGGHHDTQPAARSAPSDGLRHTAVDVAPGSCGAGWSAAQKPRAGTQAFDLHNTGPNATEVYLKDPKTGRLFAELEGLAPGATRSMTVDLGSGRYAFECLQEDTDAVTGPTVTVPGKVPQGPSSLPVTVHDLIPPTLDYQKWIQARMAELSTDTGTLNSDIDHGNLAAARRDWLTGHLVYERMGAAYDTFGDADSVINGTTTLGTNPAADPGFTGFHRIEYGLWHD</sequence>
<reference evidence="6 7" key="1">
    <citation type="submission" date="2016-10" db="EMBL/GenBank/DDBJ databases">
        <authorList>
            <person name="de Groot N.N."/>
        </authorList>
    </citation>
    <scope>NUCLEOTIDE SEQUENCE [LARGE SCALE GENOMIC DNA]</scope>
    <source>
        <strain evidence="6 7">CGMCC 4.2023</strain>
    </source>
</reference>
<proteinExistence type="inferred from homology"/>
<keyword evidence="3" id="KW-0732">Signal</keyword>
<evidence type="ECO:0000313" key="7">
    <source>
        <dbReference type="Proteomes" id="UP000236754"/>
    </source>
</evidence>
<dbReference type="InterPro" id="IPR034981">
    <property type="entry name" value="Imelysin-like_EfeO/Algp7"/>
</dbReference>
<dbReference type="PANTHER" id="PTHR39192:SF1">
    <property type="entry name" value="IRON UPTAKE SYSTEM COMPONENT EFEO"/>
    <property type="match status" value="1"/>
</dbReference>
<feature type="domain" description="Imelysin-like" evidence="5">
    <location>
        <begin position="268"/>
        <end position="356"/>
    </location>
</feature>